<feature type="domain" description="ABC transporter" evidence="4">
    <location>
        <begin position="4"/>
        <end position="223"/>
    </location>
</feature>
<keyword evidence="1" id="KW-0813">Transport</keyword>
<protein>
    <submittedName>
        <fullName evidence="5">ABC transporter ATPase</fullName>
    </submittedName>
</protein>
<gene>
    <name evidence="5" type="ORF">US19_C0012G0026</name>
</gene>
<dbReference type="PROSITE" id="PS00211">
    <property type="entry name" value="ABC_TRANSPORTER_1"/>
    <property type="match status" value="1"/>
</dbReference>
<dbReference type="InterPro" id="IPR003439">
    <property type="entry name" value="ABC_transporter-like_ATP-bd"/>
</dbReference>
<dbReference type="GO" id="GO:0005524">
    <property type="term" value="F:ATP binding"/>
    <property type="evidence" value="ECO:0007669"/>
    <property type="project" value="UniProtKB-KW"/>
</dbReference>
<sequence>MPLIKLSNVNKIFDLDGELKFHALKDINLTINNGEFVAIIGPSGSGKSTLMNILGLLDRPTSGNYLLDSQDVSKLGRDNLAKIRNKKLGFVFQSFNLLNRTSALDNVALPLIYSGIGETQRNLMAKEALEQVNLSDKLNSRPSQLSGGQQQRVAIARALVNNPQIIFADEPTGNLDSKTGEEIIKLLKDLHKSGRTIILITHDSEIAKYAPKRIVIKDGRIEK</sequence>
<dbReference type="InterPro" id="IPR015854">
    <property type="entry name" value="ABC_transpr_LolD-like"/>
</dbReference>
<evidence type="ECO:0000256" key="1">
    <source>
        <dbReference type="ARBA" id="ARBA00022448"/>
    </source>
</evidence>
<dbReference type="Pfam" id="PF00005">
    <property type="entry name" value="ABC_tran"/>
    <property type="match status" value="1"/>
</dbReference>
<dbReference type="Proteomes" id="UP000034492">
    <property type="component" value="Unassembled WGS sequence"/>
</dbReference>
<proteinExistence type="predicted"/>
<dbReference type="PANTHER" id="PTHR24220">
    <property type="entry name" value="IMPORT ATP-BINDING PROTEIN"/>
    <property type="match status" value="1"/>
</dbReference>
<dbReference type="InterPro" id="IPR003593">
    <property type="entry name" value="AAA+_ATPase"/>
</dbReference>
<dbReference type="GO" id="GO:0005886">
    <property type="term" value="C:plasma membrane"/>
    <property type="evidence" value="ECO:0007669"/>
    <property type="project" value="TreeGrafter"/>
</dbReference>
<dbReference type="GO" id="GO:0022857">
    <property type="term" value="F:transmembrane transporter activity"/>
    <property type="evidence" value="ECO:0007669"/>
    <property type="project" value="TreeGrafter"/>
</dbReference>
<dbReference type="EMBL" id="LBSA01000012">
    <property type="protein sequence ID" value="KKQ09592.1"/>
    <property type="molecule type" value="Genomic_DNA"/>
</dbReference>
<comment type="caution">
    <text evidence="5">The sequence shown here is derived from an EMBL/GenBank/DDBJ whole genome shotgun (WGS) entry which is preliminary data.</text>
</comment>
<keyword evidence="3" id="KW-0067">ATP-binding</keyword>
<dbReference type="Gene3D" id="3.40.50.300">
    <property type="entry name" value="P-loop containing nucleotide triphosphate hydrolases"/>
    <property type="match status" value="1"/>
</dbReference>
<name>A0A0G0EVU3_9BACT</name>
<dbReference type="InterPro" id="IPR027417">
    <property type="entry name" value="P-loop_NTPase"/>
</dbReference>
<evidence type="ECO:0000313" key="5">
    <source>
        <dbReference type="EMBL" id="KKQ09592.1"/>
    </source>
</evidence>
<dbReference type="SMART" id="SM00382">
    <property type="entry name" value="AAA"/>
    <property type="match status" value="1"/>
</dbReference>
<evidence type="ECO:0000313" key="6">
    <source>
        <dbReference type="Proteomes" id="UP000034492"/>
    </source>
</evidence>
<dbReference type="GO" id="GO:0098796">
    <property type="term" value="C:membrane protein complex"/>
    <property type="evidence" value="ECO:0007669"/>
    <property type="project" value="UniProtKB-ARBA"/>
</dbReference>
<reference evidence="5 6" key="1">
    <citation type="journal article" date="2015" name="Nature">
        <title>rRNA introns, odd ribosomes, and small enigmatic genomes across a large radiation of phyla.</title>
        <authorList>
            <person name="Brown C.T."/>
            <person name="Hug L.A."/>
            <person name="Thomas B.C."/>
            <person name="Sharon I."/>
            <person name="Castelle C.J."/>
            <person name="Singh A."/>
            <person name="Wilkins M.J."/>
            <person name="Williams K.H."/>
            <person name="Banfield J.F."/>
        </authorList>
    </citation>
    <scope>NUCLEOTIDE SEQUENCE [LARGE SCALE GENOMIC DNA]</scope>
</reference>
<dbReference type="InterPro" id="IPR017911">
    <property type="entry name" value="MacB-like_ATP-bd"/>
</dbReference>
<evidence type="ECO:0000256" key="3">
    <source>
        <dbReference type="ARBA" id="ARBA00022840"/>
    </source>
</evidence>
<dbReference type="PROSITE" id="PS50893">
    <property type="entry name" value="ABC_TRANSPORTER_2"/>
    <property type="match status" value="1"/>
</dbReference>
<dbReference type="PANTHER" id="PTHR24220:SF86">
    <property type="entry name" value="ABC TRANSPORTER ABCH.1"/>
    <property type="match status" value="1"/>
</dbReference>
<evidence type="ECO:0000256" key="2">
    <source>
        <dbReference type="ARBA" id="ARBA00022741"/>
    </source>
</evidence>
<dbReference type="AlphaFoldDB" id="A0A0G0EVU3"/>
<dbReference type="FunFam" id="3.40.50.300:FF:000032">
    <property type="entry name" value="Export ABC transporter ATP-binding protein"/>
    <property type="match status" value="1"/>
</dbReference>
<dbReference type="GO" id="GO:0016887">
    <property type="term" value="F:ATP hydrolysis activity"/>
    <property type="evidence" value="ECO:0007669"/>
    <property type="project" value="InterPro"/>
</dbReference>
<dbReference type="InterPro" id="IPR017871">
    <property type="entry name" value="ABC_transporter-like_CS"/>
</dbReference>
<keyword evidence="2" id="KW-0547">Nucleotide-binding</keyword>
<evidence type="ECO:0000259" key="4">
    <source>
        <dbReference type="PROSITE" id="PS50893"/>
    </source>
</evidence>
<dbReference type="SUPFAM" id="SSF52540">
    <property type="entry name" value="P-loop containing nucleoside triphosphate hydrolases"/>
    <property type="match status" value="1"/>
</dbReference>
<dbReference type="CDD" id="cd03255">
    <property type="entry name" value="ABC_MJ0796_LolCDE_FtsE"/>
    <property type="match status" value="1"/>
</dbReference>
<organism evidence="5 6">
    <name type="scientific">Candidatus Daviesbacteria bacterium GW2011_GWB1_36_5</name>
    <dbReference type="NCBI Taxonomy" id="1618426"/>
    <lineage>
        <taxon>Bacteria</taxon>
        <taxon>Candidatus Daviesiibacteriota</taxon>
    </lineage>
</organism>
<accession>A0A0G0EVU3</accession>